<name>A0A6I8UPP3_DROPS</name>
<feature type="region of interest" description="Disordered" evidence="1">
    <location>
        <begin position="290"/>
        <end position="313"/>
    </location>
</feature>
<keyword evidence="4" id="KW-1185">Reference proteome</keyword>
<dbReference type="RefSeq" id="XP_001358909.3">
    <property type="nucleotide sequence ID" value="XM_001358872.5"/>
</dbReference>
<dbReference type="PANTHER" id="PTHR21879:SF13">
    <property type="entry name" value="OSIRIS 18"/>
    <property type="match status" value="1"/>
</dbReference>
<proteinExistence type="predicted"/>
<dbReference type="FunCoup" id="A0A6I8UPP3">
    <property type="interactions" value="74"/>
</dbReference>
<evidence type="ECO:0000256" key="1">
    <source>
        <dbReference type="SAM" id="MobiDB-lite"/>
    </source>
</evidence>
<feature type="chain" id="PRO_5026126704" evidence="3">
    <location>
        <begin position="21"/>
        <end position="313"/>
    </location>
</feature>
<dbReference type="Pfam" id="PF07898">
    <property type="entry name" value="DUF1676"/>
    <property type="match status" value="1"/>
</dbReference>
<accession>A0A6I8UPP3</accession>
<evidence type="ECO:0000256" key="2">
    <source>
        <dbReference type="SAM" id="Phobius"/>
    </source>
</evidence>
<protein>
    <submittedName>
        <fullName evidence="5">Uncharacterized protein Osi18</fullName>
    </submittedName>
</protein>
<keyword evidence="2" id="KW-0472">Membrane</keyword>
<reference evidence="5" key="2">
    <citation type="submission" date="2025-08" db="UniProtKB">
        <authorList>
            <consortium name="RefSeq"/>
        </authorList>
    </citation>
    <scope>IDENTIFICATION</scope>
    <source>
        <strain evidence="5">MV-25-SWS-2005</strain>
        <tissue evidence="5">Whole body</tissue>
    </source>
</reference>
<evidence type="ECO:0000313" key="5">
    <source>
        <dbReference type="RefSeq" id="XP_001358909.3"/>
    </source>
</evidence>
<dbReference type="AlphaFoldDB" id="A0A6I8UPP3"/>
<dbReference type="InParanoid" id="A0A6I8UPP3"/>
<dbReference type="KEGG" id="dpo:4801886"/>
<dbReference type="InterPro" id="IPR012464">
    <property type="entry name" value="DUF1676"/>
</dbReference>
<keyword evidence="2" id="KW-1133">Transmembrane helix</keyword>
<dbReference type="Proteomes" id="UP000001819">
    <property type="component" value="Chromosome 2"/>
</dbReference>
<keyword evidence="3" id="KW-0732">Signal</keyword>
<organism evidence="4 5">
    <name type="scientific">Drosophila pseudoobscura pseudoobscura</name>
    <name type="common">Fruit fly</name>
    <dbReference type="NCBI Taxonomy" id="46245"/>
    <lineage>
        <taxon>Eukaryota</taxon>
        <taxon>Metazoa</taxon>
        <taxon>Ecdysozoa</taxon>
        <taxon>Arthropoda</taxon>
        <taxon>Hexapoda</taxon>
        <taxon>Insecta</taxon>
        <taxon>Pterygota</taxon>
        <taxon>Neoptera</taxon>
        <taxon>Endopterygota</taxon>
        <taxon>Diptera</taxon>
        <taxon>Brachycera</taxon>
        <taxon>Muscomorpha</taxon>
        <taxon>Ephydroidea</taxon>
        <taxon>Drosophilidae</taxon>
        <taxon>Drosophila</taxon>
        <taxon>Sophophora</taxon>
    </lineage>
</organism>
<feature type="transmembrane region" description="Helical" evidence="2">
    <location>
        <begin position="161"/>
        <end position="185"/>
    </location>
</feature>
<evidence type="ECO:0000313" key="4">
    <source>
        <dbReference type="Proteomes" id="UP000001819"/>
    </source>
</evidence>
<keyword evidence="2" id="KW-0812">Transmembrane</keyword>
<sequence length="313" mass="34838">MKSYAFLIAAVTALSAAAQGATTQTQAPRTPQSATQLALDMYHGCLKDLSVSCVRPKAMRWFNVALQQPEVRLTDRLSIVRTTEKSESTSSRSLNAEEQMFDDIDGYLGSHALRIQAPEYFRSSEARALVPDFLLQNALTQGGVVPLAAANEGRGMIRKAILPFLLGLKLKTTVLVPLALGLIALKTWKAMTLGLLSLVLSGALVIFKIAKPKIVNYEVVHYPNHHHVEHVVPHHIEHVVPHHIEHVVPHHIEHIVPHHIDHHLDHHIDHHVDLPVEHIEHLEHPSPAWDPHAWARSSQEPQDAQDLAYAGQK</sequence>
<dbReference type="GO" id="GO:0016020">
    <property type="term" value="C:membrane"/>
    <property type="evidence" value="ECO:0007669"/>
    <property type="project" value="TreeGrafter"/>
</dbReference>
<feature type="transmembrane region" description="Helical" evidence="2">
    <location>
        <begin position="192"/>
        <end position="210"/>
    </location>
</feature>
<feature type="signal peptide" evidence="3">
    <location>
        <begin position="1"/>
        <end position="20"/>
    </location>
</feature>
<evidence type="ECO:0000256" key="3">
    <source>
        <dbReference type="SAM" id="SignalP"/>
    </source>
</evidence>
<dbReference type="PANTHER" id="PTHR21879">
    <property type="entry name" value="FI03362P-RELATED-RELATED"/>
    <property type="match status" value="1"/>
</dbReference>
<reference evidence="4" key="1">
    <citation type="submission" date="2024-06" db="UniProtKB">
        <authorList>
            <consortium name="RefSeq"/>
        </authorList>
    </citation>
    <scope>NUCLEOTIDE SEQUENCE [LARGE SCALE GENOMIC DNA]</scope>
    <source>
        <strain evidence="4">MV2-25</strain>
    </source>
</reference>
<gene>
    <name evidence="5" type="primary">Osi18</name>
</gene>